<proteinExistence type="inferred from homology"/>
<feature type="domain" description="tRNA synthetases class I catalytic" evidence="12">
    <location>
        <begin position="77"/>
        <end position="512"/>
    </location>
</feature>
<accession>A0A5M8PXT2</accession>
<evidence type="ECO:0000313" key="13">
    <source>
        <dbReference type="EMBL" id="KAA6413475.1"/>
    </source>
</evidence>
<dbReference type="InterPro" id="IPR014729">
    <property type="entry name" value="Rossmann-like_a/b/a_fold"/>
</dbReference>
<dbReference type="EMBL" id="VXIT01000004">
    <property type="protein sequence ID" value="KAA6413475.1"/>
    <property type="molecule type" value="Genomic_DNA"/>
</dbReference>
<organism evidence="13 14">
    <name type="scientific">Lasallia pustulata</name>
    <dbReference type="NCBI Taxonomy" id="136370"/>
    <lineage>
        <taxon>Eukaryota</taxon>
        <taxon>Fungi</taxon>
        <taxon>Dikarya</taxon>
        <taxon>Ascomycota</taxon>
        <taxon>Pezizomycotina</taxon>
        <taxon>Lecanoromycetes</taxon>
        <taxon>OSLEUM clade</taxon>
        <taxon>Umbilicariomycetidae</taxon>
        <taxon>Umbilicariales</taxon>
        <taxon>Umbilicariaceae</taxon>
        <taxon>Lasallia</taxon>
    </lineage>
</organism>
<keyword evidence="9 13" id="KW-0030">Aminoacyl-tRNA synthetase</keyword>
<dbReference type="CDD" id="cd00672">
    <property type="entry name" value="CysRS_core"/>
    <property type="match status" value="1"/>
</dbReference>
<dbReference type="GO" id="GO:0046872">
    <property type="term" value="F:metal ion binding"/>
    <property type="evidence" value="ECO:0007669"/>
    <property type="project" value="UniProtKB-KW"/>
</dbReference>
<dbReference type="AlphaFoldDB" id="A0A5M8PXT2"/>
<feature type="region of interest" description="Disordered" evidence="11">
    <location>
        <begin position="754"/>
        <end position="784"/>
    </location>
</feature>
<evidence type="ECO:0000256" key="6">
    <source>
        <dbReference type="ARBA" id="ARBA00022833"/>
    </source>
</evidence>
<keyword evidence="3" id="KW-0436">Ligase</keyword>
<evidence type="ECO:0000256" key="11">
    <source>
        <dbReference type="SAM" id="MobiDB-lite"/>
    </source>
</evidence>
<dbReference type="HAMAP" id="MF_00041">
    <property type="entry name" value="Cys_tRNA_synth"/>
    <property type="match status" value="1"/>
</dbReference>
<evidence type="ECO:0000313" key="14">
    <source>
        <dbReference type="Proteomes" id="UP000324767"/>
    </source>
</evidence>
<evidence type="ECO:0000256" key="9">
    <source>
        <dbReference type="ARBA" id="ARBA00023146"/>
    </source>
</evidence>
<keyword evidence="5" id="KW-0547">Nucleotide-binding</keyword>
<dbReference type="InterPro" id="IPR032678">
    <property type="entry name" value="tRNA-synt_1_cat_dom"/>
</dbReference>
<comment type="caution">
    <text evidence="13">The sequence shown here is derived from an EMBL/GenBank/DDBJ whole genome shotgun (WGS) entry which is preliminary data.</text>
</comment>
<evidence type="ECO:0000256" key="1">
    <source>
        <dbReference type="ARBA" id="ARBA00001947"/>
    </source>
</evidence>
<dbReference type="InterPro" id="IPR024909">
    <property type="entry name" value="Cys-tRNA/MSH_ligase"/>
</dbReference>
<keyword evidence="7" id="KW-0067">ATP-binding</keyword>
<dbReference type="InterPro" id="IPR015803">
    <property type="entry name" value="Cys-tRNA-ligase"/>
</dbReference>
<dbReference type="GO" id="GO:0005524">
    <property type="term" value="F:ATP binding"/>
    <property type="evidence" value="ECO:0007669"/>
    <property type="project" value="UniProtKB-KW"/>
</dbReference>
<dbReference type="GO" id="GO:0006423">
    <property type="term" value="P:cysteinyl-tRNA aminoacylation"/>
    <property type="evidence" value="ECO:0007669"/>
    <property type="project" value="InterPro"/>
</dbReference>
<evidence type="ECO:0000256" key="10">
    <source>
        <dbReference type="ARBA" id="ARBA00031499"/>
    </source>
</evidence>
<dbReference type="PANTHER" id="PTHR10890:SF3">
    <property type="entry name" value="CYSTEINE--TRNA LIGASE, CYTOPLASMIC"/>
    <property type="match status" value="1"/>
</dbReference>
<keyword evidence="6" id="KW-0862">Zinc</keyword>
<keyword evidence="8" id="KW-0648">Protein biosynthesis</keyword>
<sequence length="840" mass="94750">MVLHPFRYAIELLPPPSAKFAPLAKRAFPRRTMAASARQQPLWQPPPEPGPEAQLPPLKIYNSLTRSKTPFVPLDWKNKNVSWYACGPTVYDDAHLGHARNYMSTDIIRRILRDFFRYKVNFVMNITDVDDKIIVRGRQQHLLAEFIAKHSFADPRILDTSLKALKAYLAKNLPQTSPETVPQKVQSEVNTAYAAVLRGGSLMGGPPGDKEAKIKMHIKTVLAASESISSLQDASVSEEDFFTNTQDILLPYLDSLHGSSINADDHTIFTKLTKKFEERFMHDLRDLNCLDPDQVTRVTEFGQQIVDFVKKIEKNGFAYTTSDGSVYFDISAFEKANNSYARLEPWNRNDTELQADGEGALTKKTSEKRSDADFALWKSSKPGEPSWSSPWGKGRPGWHIECSAMASDRLGSQLDIHSGGIDLAFPHHDNELAQSEAYWLDKGHEHQHQWVNYFMHMGHLSIQGSKMSKSLKNFTTIREALNRGDWTPRSLRILFLLGGWKEGVEITDDLVKSGNAWEDKMNNFFIKAKDVLGDQPNIDSSSSSHTDVDGTLEAALKKASKETYGALCDSFNTPSVMNTMSELVTAYNIADKAQISQQTTLDMARWTTSMVNTFGLNGTAGPDDSSIGWSGIEIPEEAKPYLYPLSSMRDELRQKARSTKGITREAIQDISGRSAPVSNRQQGSTKPYATVLSTFHSNISSLSDSATLSKDVLQLCDRLRDVDLWDLGIYLEDRDGDQPALVRPVTKELRALRQEKEDRDRQKLMAKEERGREAAQKAEKGQLSHLDMFRTSEYSAWDEEGLPLRDKEGKEVAKSRGKKLRKEWERQRRVHEAWVKGRQG</sequence>
<dbReference type="Gene3D" id="3.40.50.620">
    <property type="entry name" value="HUPs"/>
    <property type="match status" value="2"/>
</dbReference>
<evidence type="ECO:0000256" key="5">
    <source>
        <dbReference type="ARBA" id="ARBA00022741"/>
    </source>
</evidence>
<evidence type="ECO:0000256" key="4">
    <source>
        <dbReference type="ARBA" id="ARBA00022723"/>
    </source>
</evidence>
<name>A0A5M8PXT2_9LECA</name>
<keyword evidence="4" id="KW-0479">Metal-binding</keyword>
<dbReference type="Pfam" id="PF01406">
    <property type="entry name" value="tRNA-synt_1e"/>
    <property type="match status" value="1"/>
</dbReference>
<dbReference type="Proteomes" id="UP000324767">
    <property type="component" value="Unassembled WGS sequence"/>
</dbReference>
<dbReference type="FunFam" id="3.40.50.620:FF:000186">
    <property type="entry name" value="Putative Cysteinyl-tRNA synthetase"/>
    <property type="match status" value="1"/>
</dbReference>
<reference evidence="13 14" key="1">
    <citation type="submission" date="2019-09" db="EMBL/GenBank/DDBJ databases">
        <title>The hologenome of the rock-dwelling lichen Lasallia pustulata.</title>
        <authorList>
            <person name="Greshake Tzovaras B."/>
            <person name="Segers F."/>
            <person name="Bicker A."/>
            <person name="Dal Grande F."/>
            <person name="Otte J."/>
            <person name="Hankeln T."/>
            <person name="Schmitt I."/>
            <person name="Ebersberger I."/>
        </authorList>
    </citation>
    <scope>NUCLEOTIDE SEQUENCE [LARGE SCALE GENOMIC DNA]</scope>
    <source>
        <strain evidence="13">A1-1</strain>
    </source>
</reference>
<dbReference type="GO" id="GO:0004817">
    <property type="term" value="F:cysteine-tRNA ligase activity"/>
    <property type="evidence" value="ECO:0007669"/>
    <property type="project" value="UniProtKB-EC"/>
</dbReference>
<protein>
    <recommendedName>
        <fullName evidence="2">cysteine--tRNA ligase</fullName>
        <ecNumber evidence="2">6.1.1.16</ecNumber>
    </recommendedName>
    <alternativeName>
        <fullName evidence="10">Cysteinyl-tRNA synthetase</fullName>
    </alternativeName>
</protein>
<evidence type="ECO:0000256" key="3">
    <source>
        <dbReference type="ARBA" id="ARBA00022598"/>
    </source>
</evidence>
<evidence type="ECO:0000256" key="8">
    <source>
        <dbReference type="ARBA" id="ARBA00022917"/>
    </source>
</evidence>
<dbReference type="EC" id="6.1.1.16" evidence="2"/>
<dbReference type="NCBIfam" id="TIGR00435">
    <property type="entry name" value="cysS"/>
    <property type="match status" value="1"/>
</dbReference>
<dbReference type="GO" id="GO:0005737">
    <property type="term" value="C:cytoplasm"/>
    <property type="evidence" value="ECO:0007669"/>
    <property type="project" value="TreeGrafter"/>
</dbReference>
<evidence type="ECO:0000259" key="12">
    <source>
        <dbReference type="Pfam" id="PF01406"/>
    </source>
</evidence>
<dbReference type="PRINTS" id="PR00983">
    <property type="entry name" value="TRNASYNTHCYS"/>
</dbReference>
<evidence type="ECO:0000256" key="7">
    <source>
        <dbReference type="ARBA" id="ARBA00022840"/>
    </source>
</evidence>
<comment type="cofactor">
    <cofactor evidence="1">
        <name>Zn(2+)</name>
        <dbReference type="ChEBI" id="CHEBI:29105"/>
    </cofactor>
</comment>
<dbReference type="PANTHER" id="PTHR10890">
    <property type="entry name" value="CYSTEINYL-TRNA SYNTHETASE"/>
    <property type="match status" value="1"/>
</dbReference>
<dbReference type="InterPro" id="IPR009080">
    <property type="entry name" value="tRNAsynth_Ia_anticodon-bd"/>
</dbReference>
<dbReference type="OrthoDB" id="438179at2759"/>
<gene>
    <name evidence="13" type="ORF">FRX48_03221</name>
</gene>
<dbReference type="SUPFAM" id="SSF52374">
    <property type="entry name" value="Nucleotidylyl transferase"/>
    <property type="match status" value="1"/>
</dbReference>
<evidence type="ECO:0000256" key="2">
    <source>
        <dbReference type="ARBA" id="ARBA00012832"/>
    </source>
</evidence>
<dbReference type="SUPFAM" id="SSF47323">
    <property type="entry name" value="Anticodon-binding domain of a subclass of class I aminoacyl-tRNA synthetases"/>
    <property type="match status" value="1"/>
</dbReference>